<proteinExistence type="predicted"/>
<keyword evidence="1" id="KW-0812">Transmembrane</keyword>
<organism evidence="2 3">
    <name type="scientific">Pedococcus aerophilus</name>
    <dbReference type="NCBI Taxonomy" id="436356"/>
    <lineage>
        <taxon>Bacteria</taxon>
        <taxon>Bacillati</taxon>
        <taxon>Actinomycetota</taxon>
        <taxon>Actinomycetes</taxon>
        <taxon>Micrococcales</taxon>
        <taxon>Intrasporangiaceae</taxon>
        <taxon>Pedococcus</taxon>
    </lineage>
</organism>
<evidence type="ECO:0000313" key="3">
    <source>
        <dbReference type="Proteomes" id="UP001501326"/>
    </source>
</evidence>
<gene>
    <name evidence="2" type="ORF">GCM10009867_34880</name>
</gene>
<feature type="transmembrane region" description="Helical" evidence="1">
    <location>
        <begin position="277"/>
        <end position="306"/>
    </location>
</feature>
<feature type="transmembrane region" description="Helical" evidence="1">
    <location>
        <begin position="202"/>
        <end position="220"/>
    </location>
</feature>
<feature type="transmembrane region" description="Helical" evidence="1">
    <location>
        <begin position="135"/>
        <end position="152"/>
    </location>
</feature>
<name>A0ABN3UWU1_9MICO</name>
<accession>A0ABN3UWU1</accession>
<feature type="transmembrane region" description="Helical" evidence="1">
    <location>
        <begin position="249"/>
        <end position="265"/>
    </location>
</feature>
<keyword evidence="3" id="KW-1185">Reference proteome</keyword>
<evidence type="ECO:0000256" key="1">
    <source>
        <dbReference type="SAM" id="Phobius"/>
    </source>
</evidence>
<dbReference type="EMBL" id="BAAARN010000005">
    <property type="protein sequence ID" value="GAA2739318.1"/>
    <property type="molecule type" value="Genomic_DNA"/>
</dbReference>
<comment type="caution">
    <text evidence="2">The sequence shown here is derived from an EMBL/GenBank/DDBJ whole genome shotgun (WGS) entry which is preliminary data.</text>
</comment>
<keyword evidence="1" id="KW-1133">Transmembrane helix</keyword>
<sequence>MSALSARLGQVAFAGGLLVAIAWGTSPFSEFDTWWHLREGRHILQTWSLSGTDPWASFADRPYVATQWLPESVAAWTVDAVGLWGVVWLRAVAVIALYLVIYLLCRQAAGRLPSSLASAMAVLGAGASLNPRPQLVSFVLFAVVYLAWWRSMKDRRLRWWLVPVFWVWGCCHPLWMFGLLLGIVMSVLLAVRPEDQRPNRRALVGLNLACAAVLALTPLGPRLLTVPFDVAGNASWIAEEWRATPFNNVFAYVTLGMLVTTALLWPRRPASRPLWQYVVLALATGMGLWMWRLVPLACVLAAPLFASALQDVLGRAIEPGGRRERRAVVVAGVLAMVLAGAIAAGPKGAAAQTYPGRIGAIGSHLADLPDGTVVLNDFGISGWLLWAHPELRPVVDLRVEIYSADYLRSYIRTEQVRPGWQEYVRDVHPGAALVASDSALGDALVHRLGWREVASTPDFLLLVPGDQ</sequence>
<protein>
    <recommendedName>
        <fullName evidence="4">Glycosyltransferase RgtA/B/C/D-like domain-containing protein</fullName>
    </recommendedName>
</protein>
<evidence type="ECO:0000313" key="2">
    <source>
        <dbReference type="EMBL" id="GAA2739318.1"/>
    </source>
</evidence>
<feature type="transmembrane region" description="Helical" evidence="1">
    <location>
        <begin position="81"/>
        <end position="105"/>
    </location>
</feature>
<evidence type="ECO:0008006" key="4">
    <source>
        <dbReference type="Google" id="ProtNLM"/>
    </source>
</evidence>
<feature type="transmembrane region" description="Helical" evidence="1">
    <location>
        <begin position="164"/>
        <end position="190"/>
    </location>
</feature>
<dbReference type="RefSeq" id="WP_344195815.1">
    <property type="nucleotide sequence ID" value="NZ_BAAARN010000005.1"/>
</dbReference>
<reference evidence="2 3" key="1">
    <citation type="journal article" date="2019" name="Int. J. Syst. Evol. Microbiol.">
        <title>The Global Catalogue of Microorganisms (GCM) 10K type strain sequencing project: providing services to taxonomists for standard genome sequencing and annotation.</title>
        <authorList>
            <consortium name="The Broad Institute Genomics Platform"/>
            <consortium name="The Broad Institute Genome Sequencing Center for Infectious Disease"/>
            <person name="Wu L."/>
            <person name="Ma J."/>
        </authorList>
    </citation>
    <scope>NUCLEOTIDE SEQUENCE [LARGE SCALE GENOMIC DNA]</scope>
    <source>
        <strain evidence="2 3">JCM 16378</strain>
    </source>
</reference>
<keyword evidence="1" id="KW-0472">Membrane</keyword>
<dbReference type="Proteomes" id="UP001501326">
    <property type="component" value="Unassembled WGS sequence"/>
</dbReference>